<keyword evidence="2" id="KW-1133">Transmembrane helix</keyword>
<name>A0A1Q9DWY8_SYMMI</name>
<evidence type="ECO:0000256" key="2">
    <source>
        <dbReference type="SAM" id="Phobius"/>
    </source>
</evidence>
<keyword evidence="4" id="KW-1185">Reference proteome</keyword>
<dbReference type="AlphaFoldDB" id="A0A1Q9DWY8"/>
<dbReference type="OrthoDB" id="441711at2759"/>
<protein>
    <recommendedName>
        <fullName evidence="5">Transmembrane protein</fullName>
    </recommendedName>
</protein>
<gene>
    <name evidence="3" type="ORF">AK812_SmicGene17715</name>
</gene>
<feature type="transmembrane region" description="Helical" evidence="2">
    <location>
        <begin position="254"/>
        <end position="272"/>
    </location>
</feature>
<sequence>MHSVVSPETMEEQLQRVGPRGSPESFQDWTGSILQQFLANLPTGPNGGVARAGQKTTTEMCSLLGRSFPQRAIVYSVAEPPSQMARGSSSSGRVAIAALAGLGLWAAGTAFVPSAGAKGLRGAEGSSHAGYAPFPTQQEMGQTDAPSSLTSSMQAVLLAAVFGFVVGLAPVRAEEEAAPAAPPAAADVSLDEIAAASKNANINVQRRKKRLTTIKKEAKSTTTTDSGKPKRVIISPADELDEDELSPLRPNPPLLILIFATPVTIYLTFYILGSLNII</sequence>
<comment type="caution">
    <text evidence="3">The sequence shown here is derived from an EMBL/GenBank/DDBJ whole genome shotgun (WGS) entry which is preliminary data.</text>
</comment>
<evidence type="ECO:0000256" key="1">
    <source>
        <dbReference type="SAM" id="MobiDB-lite"/>
    </source>
</evidence>
<proteinExistence type="predicted"/>
<feature type="region of interest" description="Disordered" evidence="1">
    <location>
        <begin position="1"/>
        <end position="25"/>
    </location>
</feature>
<dbReference type="OMA" id="TTTEMCS"/>
<evidence type="ECO:0000313" key="4">
    <source>
        <dbReference type="Proteomes" id="UP000186817"/>
    </source>
</evidence>
<dbReference type="Proteomes" id="UP000186817">
    <property type="component" value="Unassembled WGS sequence"/>
</dbReference>
<evidence type="ECO:0008006" key="5">
    <source>
        <dbReference type="Google" id="ProtNLM"/>
    </source>
</evidence>
<organism evidence="3 4">
    <name type="scientific">Symbiodinium microadriaticum</name>
    <name type="common">Dinoflagellate</name>
    <name type="synonym">Zooxanthella microadriatica</name>
    <dbReference type="NCBI Taxonomy" id="2951"/>
    <lineage>
        <taxon>Eukaryota</taxon>
        <taxon>Sar</taxon>
        <taxon>Alveolata</taxon>
        <taxon>Dinophyceae</taxon>
        <taxon>Suessiales</taxon>
        <taxon>Symbiodiniaceae</taxon>
        <taxon>Symbiodinium</taxon>
    </lineage>
</organism>
<reference evidence="3 4" key="1">
    <citation type="submission" date="2016-02" db="EMBL/GenBank/DDBJ databases">
        <title>Genome analysis of coral dinoflagellate symbionts highlights evolutionary adaptations to a symbiotic lifestyle.</title>
        <authorList>
            <person name="Aranda M."/>
            <person name="Li Y."/>
            <person name="Liew Y.J."/>
            <person name="Baumgarten S."/>
            <person name="Simakov O."/>
            <person name="Wilson M."/>
            <person name="Piel J."/>
            <person name="Ashoor H."/>
            <person name="Bougouffa S."/>
            <person name="Bajic V.B."/>
            <person name="Ryu T."/>
            <person name="Ravasi T."/>
            <person name="Bayer T."/>
            <person name="Micklem G."/>
            <person name="Kim H."/>
            <person name="Bhak J."/>
            <person name="Lajeunesse T.C."/>
            <person name="Voolstra C.R."/>
        </authorList>
    </citation>
    <scope>NUCLEOTIDE SEQUENCE [LARGE SCALE GENOMIC DNA]</scope>
    <source>
        <strain evidence="3 4">CCMP2467</strain>
    </source>
</reference>
<keyword evidence="2" id="KW-0812">Transmembrane</keyword>
<dbReference type="EMBL" id="LSRX01000353">
    <property type="protein sequence ID" value="OLP99694.1"/>
    <property type="molecule type" value="Genomic_DNA"/>
</dbReference>
<evidence type="ECO:0000313" key="3">
    <source>
        <dbReference type="EMBL" id="OLP99694.1"/>
    </source>
</evidence>
<keyword evidence="2" id="KW-0472">Membrane</keyword>
<accession>A0A1Q9DWY8</accession>